<dbReference type="GO" id="GO:0090110">
    <property type="term" value="P:COPII-coated vesicle cargo loading"/>
    <property type="evidence" value="ECO:0007669"/>
    <property type="project" value="TreeGrafter"/>
</dbReference>
<dbReference type="Gene3D" id="1.20.940.10">
    <property type="entry name" value="Functional domain of the splicing factor Prp18"/>
    <property type="match status" value="1"/>
</dbReference>
<dbReference type="Pfam" id="PF00400">
    <property type="entry name" value="WD40"/>
    <property type="match status" value="2"/>
</dbReference>
<feature type="repeat" description="WD" evidence="15">
    <location>
        <begin position="118"/>
        <end position="160"/>
    </location>
</feature>
<dbReference type="GO" id="GO:0005789">
    <property type="term" value="C:endoplasmic reticulum membrane"/>
    <property type="evidence" value="ECO:0007669"/>
    <property type="project" value="UniProtKB-SubCell"/>
</dbReference>
<feature type="compositionally biased region" description="Polar residues" evidence="16">
    <location>
        <begin position="566"/>
        <end position="575"/>
    </location>
</feature>
<dbReference type="InterPro" id="IPR019775">
    <property type="entry name" value="WD40_repeat_CS"/>
</dbReference>
<feature type="repeat" description="WD" evidence="15">
    <location>
        <begin position="276"/>
        <end position="318"/>
    </location>
</feature>
<dbReference type="InterPro" id="IPR015943">
    <property type="entry name" value="WD40/YVTN_repeat-like_dom_sf"/>
</dbReference>
<dbReference type="InterPro" id="IPR040251">
    <property type="entry name" value="SEC31-like"/>
</dbReference>
<comment type="subcellular location">
    <subcellularLocation>
        <location evidence="1">Cytoplasmic vesicle</location>
        <location evidence="1">COPII-coated vesicle membrane</location>
        <topology evidence="1">Peripheral membrane protein</topology>
        <orientation evidence="1">Cytoplasmic side</orientation>
    </subcellularLocation>
    <subcellularLocation>
        <location evidence="2">Endoplasmic reticulum membrane</location>
        <topology evidence="2">Peripheral membrane protein</topology>
        <orientation evidence="2">Cytoplasmic side</orientation>
    </subcellularLocation>
</comment>
<dbReference type="PANTHER" id="PTHR13923">
    <property type="entry name" value="SEC31-RELATED PROTEIN"/>
    <property type="match status" value="1"/>
</dbReference>
<evidence type="ECO:0000256" key="5">
    <source>
        <dbReference type="ARBA" id="ARBA00021236"/>
    </source>
</evidence>
<evidence type="ECO:0000256" key="14">
    <source>
        <dbReference type="ARBA" id="ARBA00025471"/>
    </source>
</evidence>
<dbReference type="InterPro" id="IPR036322">
    <property type="entry name" value="WD40_repeat_dom_sf"/>
</dbReference>
<feature type="region of interest" description="Disordered" evidence="16">
    <location>
        <begin position="521"/>
        <end position="622"/>
    </location>
</feature>
<dbReference type="Gene3D" id="1.25.40.1030">
    <property type="match status" value="1"/>
</dbReference>
<dbReference type="PROSITE" id="PS00678">
    <property type="entry name" value="WD_REPEATS_1"/>
    <property type="match status" value="1"/>
</dbReference>
<feature type="compositionally biased region" description="Low complexity" evidence="16">
    <location>
        <begin position="1234"/>
        <end position="1243"/>
    </location>
</feature>
<evidence type="ECO:0000256" key="7">
    <source>
        <dbReference type="ARBA" id="ARBA00022574"/>
    </source>
</evidence>
<dbReference type="PROSITE" id="PS50082">
    <property type="entry name" value="WD_REPEATS_2"/>
    <property type="match status" value="2"/>
</dbReference>
<dbReference type="PANTHER" id="PTHR13923:SF11">
    <property type="entry name" value="SECRETORY 31, ISOFORM D"/>
    <property type="match status" value="1"/>
</dbReference>
<dbReference type="SMART" id="SM00320">
    <property type="entry name" value="WD40"/>
    <property type="match status" value="5"/>
</dbReference>
<dbReference type="GO" id="GO:0015031">
    <property type="term" value="P:protein transport"/>
    <property type="evidence" value="ECO:0007669"/>
    <property type="project" value="UniProtKB-KW"/>
</dbReference>
<evidence type="ECO:0000256" key="2">
    <source>
        <dbReference type="ARBA" id="ARBA00004397"/>
    </source>
</evidence>
<dbReference type="GO" id="GO:0005198">
    <property type="term" value="F:structural molecule activity"/>
    <property type="evidence" value="ECO:0007669"/>
    <property type="project" value="TreeGrafter"/>
</dbReference>
<dbReference type="InterPro" id="IPR001680">
    <property type="entry name" value="WD40_rpt"/>
</dbReference>
<keyword evidence="13" id="KW-0968">Cytoplasmic vesicle</keyword>
<dbReference type="FunFam" id="2.130.10.10:FF:000193">
    <property type="entry name" value="Protein transport protein SEC31, putative"/>
    <property type="match status" value="1"/>
</dbReference>
<comment type="function">
    <text evidence="14">Component of the coat protein complex II (COPII) which promotes the formation of transport vesicles from the endoplasmic reticulum (ER). The coat has two main functions, the physical deformation of the endoplasmic reticulum membrane into vesicles and the selection of cargo molecules.</text>
</comment>
<dbReference type="GO" id="GO:0070971">
    <property type="term" value="C:endoplasmic reticulum exit site"/>
    <property type="evidence" value="ECO:0007669"/>
    <property type="project" value="TreeGrafter"/>
</dbReference>
<comment type="similarity">
    <text evidence="3">Belongs to the WD repeat SEC31 family.</text>
</comment>
<protein>
    <recommendedName>
        <fullName evidence="5">Protein transport protein SEC31</fullName>
    </recommendedName>
    <alternativeName>
        <fullName evidence="4">Protein transport protein sec31</fullName>
    </alternativeName>
</protein>
<dbReference type="OrthoDB" id="542917at2759"/>
<reference evidence="17 18" key="1">
    <citation type="journal article" date="2018" name="Mol. Biol. Evol.">
        <title>Broad Genomic Sampling Reveals a Smut Pathogenic Ancestry of the Fungal Clade Ustilaginomycotina.</title>
        <authorList>
            <person name="Kijpornyongpan T."/>
            <person name="Mondo S.J."/>
            <person name="Barry K."/>
            <person name="Sandor L."/>
            <person name="Lee J."/>
            <person name="Lipzen A."/>
            <person name="Pangilinan J."/>
            <person name="LaButti K."/>
            <person name="Hainaut M."/>
            <person name="Henrissat B."/>
            <person name="Grigoriev I.V."/>
            <person name="Spatafora J.W."/>
            <person name="Aime M.C."/>
        </authorList>
    </citation>
    <scope>NUCLEOTIDE SEQUENCE [LARGE SCALE GENOMIC DNA]</scope>
    <source>
        <strain evidence="17 18">MCA 4718</strain>
    </source>
</reference>
<evidence type="ECO:0000256" key="4">
    <source>
        <dbReference type="ARBA" id="ARBA00013507"/>
    </source>
</evidence>
<keyword evidence="12" id="KW-0472">Membrane</keyword>
<feature type="compositionally biased region" description="Polar residues" evidence="16">
    <location>
        <begin position="584"/>
        <end position="594"/>
    </location>
</feature>
<evidence type="ECO:0000256" key="9">
    <source>
        <dbReference type="ARBA" id="ARBA00022824"/>
    </source>
</evidence>
<dbReference type="EMBL" id="KZ819338">
    <property type="protein sequence ID" value="PWN18074.1"/>
    <property type="molecule type" value="Genomic_DNA"/>
</dbReference>
<accession>A0A316TZI5</accession>
<feature type="region of interest" description="Disordered" evidence="16">
    <location>
        <begin position="1069"/>
        <end position="1388"/>
    </location>
</feature>
<feature type="compositionally biased region" description="Pro residues" evidence="16">
    <location>
        <begin position="1327"/>
        <end position="1347"/>
    </location>
</feature>
<proteinExistence type="inferred from homology"/>
<evidence type="ECO:0000256" key="11">
    <source>
        <dbReference type="ARBA" id="ARBA00022927"/>
    </source>
</evidence>
<evidence type="ECO:0000256" key="15">
    <source>
        <dbReference type="PROSITE-ProRule" id="PRU00221"/>
    </source>
</evidence>
<feature type="compositionally biased region" description="Low complexity" evidence="16">
    <location>
        <begin position="521"/>
        <end position="536"/>
    </location>
</feature>
<evidence type="ECO:0000256" key="10">
    <source>
        <dbReference type="ARBA" id="ARBA00022892"/>
    </source>
</evidence>
<dbReference type="GeneID" id="37016307"/>
<feature type="region of interest" description="Disordered" evidence="16">
    <location>
        <begin position="1021"/>
        <end position="1048"/>
    </location>
</feature>
<dbReference type="RefSeq" id="XP_025345234.1">
    <property type="nucleotide sequence ID" value="XM_025494573.1"/>
</dbReference>
<feature type="compositionally biased region" description="Pro residues" evidence="16">
    <location>
        <begin position="1244"/>
        <end position="1254"/>
    </location>
</feature>
<evidence type="ECO:0000256" key="6">
    <source>
        <dbReference type="ARBA" id="ARBA00022448"/>
    </source>
</evidence>
<dbReference type="Proteomes" id="UP000245942">
    <property type="component" value="Unassembled WGS sequence"/>
</dbReference>
<feature type="compositionally biased region" description="Low complexity" evidence="16">
    <location>
        <begin position="1297"/>
        <end position="1307"/>
    </location>
</feature>
<evidence type="ECO:0000256" key="8">
    <source>
        <dbReference type="ARBA" id="ARBA00022737"/>
    </source>
</evidence>
<dbReference type="GO" id="GO:0030127">
    <property type="term" value="C:COPII vesicle coat"/>
    <property type="evidence" value="ECO:0007669"/>
    <property type="project" value="TreeGrafter"/>
</dbReference>
<evidence type="ECO:0000256" key="1">
    <source>
        <dbReference type="ARBA" id="ARBA00004299"/>
    </source>
</evidence>
<dbReference type="SUPFAM" id="SSF50978">
    <property type="entry name" value="WD40 repeat-like"/>
    <property type="match status" value="1"/>
</dbReference>
<name>A0A316TZI5_9BASI</name>
<evidence type="ECO:0000256" key="12">
    <source>
        <dbReference type="ARBA" id="ARBA00023136"/>
    </source>
</evidence>
<keyword evidence="8" id="KW-0677">Repeat</keyword>
<keyword evidence="10" id="KW-0931">ER-Golgi transport</keyword>
<keyword evidence="9" id="KW-0256">Endoplasmic reticulum</keyword>
<dbReference type="PROSITE" id="PS50294">
    <property type="entry name" value="WD_REPEATS_REGION"/>
    <property type="match status" value="1"/>
</dbReference>
<gene>
    <name evidence="17" type="ORF">BCV69DRAFT_301531</name>
</gene>
<dbReference type="STRING" id="1684307.A0A316TZI5"/>
<dbReference type="Gene3D" id="2.130.10.10">
    <property type="entry name" value="YVTN repeat-like/Quinoprotein amine dehydrogenase"/>
    <property type="match status" value="1"/>
</dbReference>
<evidence type="ECO:0000256" key="16">
    <source>
        <dbReference type="SAM" id="MobiDB-lite"/>
    </source>
</evidence>
<keyword evidence="18" id="KW-1185">Reference proteome</keyword>
<keyword evidence="6" id="KW-0813">Transport</keyword>
<sequence length="1492" mass="156133">MKASIPRTANFSWSPASLQVAEPYIATGTAAGALDESFSNESVIEIWQPKYRGGNNDEEIKPLGSVATSAKLNRLAWGYVHPSYPKGLLAAGLENGELGVWDAQKIIDGSSDSQILRNTTHTGPVRGLDFNLNQTNLLASGAVNGEIYIWDLTNPTKPYSPGARSTKLDEITALSWNAQVPHILATSSSSGYTVVWDLKNKREVCALAYGGGAGTAAGGPGGVANGALAAGARRGMGAVAWHPDISTRLATASEDDSSPIIMLWDLRMVRAPEKIMTGHDKGVLSLSWCKHDSDLLLSCGKDNRTIAWNPQTCEVVGELPPSSNWSFDVQWCPRNPELLATASFDGRVGIHSMQATNQADESGAAAAAPAPAADGSDIFNLPPTVETASQGLTLKQPPKWLRRPVAASFGFGGQLVSVPKQTPGAGSSRSVNLRNVVTEPAIVTRATRLQEAIESQTLAQFCDERSKEAVNSKPEEVANWKALQTLFQADSRDELVSLLGFNKEDVAAKVANAISAYKRGGPSSLSGLSSTPGTPSAKPASADPVTSTLSELGEPATPHEPVVSFAEQTSVSTAEGSGLEATPSEISTLSSDNKGTTEGGESEATEPSLFSEDAGANGSSATDQAGLEFFNTISGESGAGVRSAVPERVLVPHMTFPPASSVAATAGSPGPSSVASADLRPTTFRIYPSDESDADKLITRALVLGDFESAVSLCVSTDRFADALLLAVRGGPDLLARTQKTYFERRTTSLPYLRLFQSIVSDDLTDVVQNADLNEWQEIFVVLCTFAKAEDFSNLAEQLGQRLEFQYVKTSGQAGAGADSTKLTKAKQHRKNAILCYLAAGKLEKVAGMWIDEMKEEEAAIAAARKAAGAADGSKANGTSTEHAASSLYSAHAEALQTFIEKITVFQNAVGYVDADLQQPTTSEAVAASGARTYKLAALYDRIHEYVELLADQGLLTPALKYVNQTPSDYAAPSASSDTTSSSAAVGLHPARERLLQADSARSGGKGAAQAAAAPATQAYAQPSVSAPAPVQQQQQQQLYSSSSSTAAPSYGQMYDPYAAANPGAISNQINPYSVPAPQQQQQQPVQQVQRQQSYGGYAPPVSQYSSGYEAPTQAPPLQRQPSMVPAPPPMLDSTPTPYGMPSHQQQAPEMAAPPPPPPKRADGGWNDIPDLPSAANRRAASAMGQKAAPIMSPFPNSPVPTPGPYGQQSPAAPPPRGGTPGARSFASPPPPQGSGFQQQQQRGPPPPRPPPQGPSRSASGAGMRPQQGAGVPPVPSVPQIPALGGGPGPYAPPPGQQQQQQARPSGPYAPPPGQQGGPPQQLSQGPPGPPGMPFGPPGQVRPPPGSVAPLNRSQTPGAGAGPPRSHTPAGARPGAPQFKYPPGDRAHIPEAQRGIFATLSRELSRVKATAPPAQKRVVDDSERRLNSLFDYLNNGMIPEKVLGGLQELVRAIEARNQQAALQLHVQVASSASGEVAAMLVGVKFLITRLTA</sequence>
<evidence type="ECO:0000256" key="3">
    <source>
        <dbReference type="ARBA" id="ARBA00009358"/>
    </source>
</evidence>
<evidence type="ECO:0000313" key="18">
    <source>
        <dbReference type="Proteomes" id="UP000245942"/>
    </source>
</evidence>
<keyword evidence="11" id="KW-0653">Protein transport</keyword>
<evidence type="ECO:0000313" key="17">
    <source>
        <dbReference type="EMBL" id="PWN18074.1"/>
    </source>
</evidence>
<keyword evidence="7 15" id="KW-0853">WD repeat</keyword>
<organism evidence="17 18">
    <name type="scientific">Pseudomicrostroma glucosiphilum</name>
    <dbReference type="NCBI Taxonomy" id="1684307"/>
    <lineage>
        <taxon>Eukaryota</taxon>
        <taxon>Fungi</taxon>
        <taxon>Dikarya</taxon>
        <taxon>Basidiomycota</taxon>
        <taxon>Ustilaginomycotina</taxon>
        <taxon>Exobasidiomycetes</taxon>
        <taxon>Microstromatales</taxon>
        <taxon>Microstromatales incertae sedis</taxon>
        <taxon>Pseudomicrostroma</taxon>
    </lineage>
</organism>
<feature type="compositionally biased region" description="Low complexity" evidence="16">
    <location>
        <begin position="1076"/>
        <end position="1093"/>
    </location>
</feature>
<dbReference type="GO" id="GO:0007029">
    <property type="term" value="P:endoplasmic reticulum organization"/>
    <property type="evidence" value="ECO:0007669"/>
    <property type="project" value="TreeGrafter"/>
</dbReference>
<evidence type="ECO:0000256" key="13">
    <source>
        <dbReference type="ARBA" id="ARBA00023329"/>
    </source>
</evidence>